<evidence type="ECO:0000313" key="3">
    <source>
        <dbReference type="EMBL" id="QEL20155.1"/>
    </source>
</evidence>
<dbReference type="InterPro" id="IPR014748">
    <property type="entry name" value="Enoyl-CoA_hydra_C"/>
</dbReference>
<dbReference type="Proteomes" id="UP000324974">
    <property type="component" value="Chromosome"/>
</dbReference>
<dbReference type="AlphaFoldDB" id="A0A5C1ANL1"/>
<dbReference type="InterPro" id="IPR001753">
    <property type="entry name" value="Enoyl-CoA_hydra/iso"/>
</dbReference>
<evidence type="ECO:0000313" key="4">
    <source>
        <dbReference type="Proteomes" id="UP000324974"/>
    </source>
</evidence>
<evidence type="ECO:0000256" key="1">
    <source>
        <dbReference type="ARBA" id="ARBA00005254"/>
    </source>
</evidence>
<evidence type="ECO:0000256" key="2">
    <source>
        <dbReference type="RuleBase" id="RU003707"/>
    </source>
</evidence>
<dbReference type="Pfam" id="PF00378">
    <property type="entry name" value="ECH_1"/>
    <property type="match status" value="1"/>
</dbReference>
<dbReference type="OrthoDB" id="370015at2"/>
<dbReference type="Gene3D" id="1.10.12.10">
    <property type="entry name" value="Lyase 2-enoyl-coa Hydratase, Chain A, domain 2"/>
    <property type="match status" value="1"/>
</dbReference>
<keyword evidence="4" id="KW-1185">Reference proteome</keyword>
<dbReference type="PROSITE" id="PS00166">
    <property type="entry name" value="ENOYL_COA_HYDRATASE"/>
    <property type="match status" value="1"/>
</dbReference>
<organism evidence="3 4">
    <name type="scientific">Limnoglobus roseus</name>
    <dbReference type="NCBI Taxonomy" id="2598579"/>
    <lineage>
        <taxon>Bacteria</taxon>
        <taxon>Pseudomonadati</taxon>
        <taxon>Planctomycetota</taxon>
        <taxon>Planctomycetia</taxon>
        <taxon>Gemmatales</taxon>
        <taxon>Gemmataceae</taxon>
        <taxon>Limnoglobus</taxon>
    </lineage>
</organism>
<protein>
    <submittedName>
        <fullName evidence="3">Enoyl-CoA hydratase</fullName>
    </submittedName>
</protein>
<dbReference type="InterPro" id="IPR018376">
    <property type="entry name" value="Enoyl-CoA_hyd/isom_CS"/>
</dbReference>
<dbReference type="KEGG" id="lrs:PX52LOC_07243"/>
<dbReference type="Gene3D" id="3.90.226.10">
    <property type="entry name" value="2-enoyl-CoA Hydratase, Chain A, domain 1"/>
    <property type="match status" value="1"/>
</dbReference>
<dbReference type="GO" id="GO:0003824">
    <property type="term" value="F:catalytic activity"/>
    <property type="evidence" value="ECO:0007669"/>
    <property type="project" value="InterPro"/>
</dbReference>
<dbReference type="RefSeq" id="WP_149114475.1">
    <property type="nucleotide sequence ID" value="NZ_CP042425.1"/>
</dbReference>
<dbReference type="InterPro" id="IPR029045">
    <property type="entry name" value="ClpP/crotonase-like_dom_sf"/>
</dbReference>
<dbReference type="InterPro" id="IPR051683">
    <property type="entry name" value="Enoyl-CoA_Hydratase/Isomerase"/>
</dbReference>
<sequence>MSDLVLSTIEDRVAILTLNRPDKRNALSRELIAQLTAAFARADADPAVRCIVLTGNGPAFCAGMDLDELRGTLTDSAEIIWEDAHKLSALLECIYRSSKPTVAAVNGAAVAGGAGLVTVCDLAVAAPGAILGYPEVHRGLVAAMVMPHLLRHVGERTARLLLLTGQLIDAAVAERVGLINHVADSEPVLQSALRLCEALTRGGPKALATTKELLRACSRQAVSVSDLAKASAEPRLGEECREGLTAFFEKRTAPWG</sequence>
<dbReference type="PANTHER" id="PTHR42964">
    <property type="entry name" value="ENOYL-COA HYDRATASE"/>
    <property type="match status" value="1"/>
</dbReference>
<dbReference type="EMBL" id="CP042425">
    <property type="protein sequence ID" value="QEL20155.1"/>
    <property type="molecule type" value="Genomic_DNA"/>
</dbReference>
<gene>
    <name evidence="3" type="ORF">PX52LOC_07243</name>
</gene>
<proteinExistence type="inferred from homology"/>
<reference evidence="4" key="1">
    <citation type="submission" date="2019-08" db="EMBL/GenBank/DDBJ databases">
        <title>Limnoglobus roseus gen. nov., sp. nov., a novel freshwater planctomycete with a giant genome from the family Gemmataceae.</title>
        <authorList>
            <person name="Kulichevskaya I.S."/>
            <person name="Naumoff D.G."/>
            <person name="Miroshnikov K."/>
            <person name="Ivanova A."/>
            <person name="Philippov D.A."/>
            <person name="Hakobyan A."/>
            <person name="Rijpstra I.C."/>
            <person name="Sinninghe Damste J.S."/>
            <person name="Liesack W."/>
            <person name="Dedysh S.N."/>
        </authorList>
    </citation>
    <scope>NUCLEOTIDE SEQUENCE [LARGE SCALE GENOMIC DNA]</scope>
    <source>
        <strain evidence="4">PX52</strain>
    </source>
</reference>
<dbReference type="CDD" id="cd06558">
    <property type="entry name" value="crotonase-like"/>
    <property type="match status" value="1"/>
</dbReference>
<dbReference type="SUPFAM" id="SSF52096">
    <property type="entry name" value="ClpP/crotonase"/>
    <property type="match status" value="1"/>
</dbReference>
<accession>A0A5C1ANL1</accession>
<name>A0A5C1ANL1_9BACT</name>
<dbReference type="PANTHER" id="PTHR42964:SF1">
    <property type="entry name" value="POLYKETIDE BIOSYNTHESIS ENOYL-COA HYDRATASE PKSH-RELATED"/>
    <property type="match status" value="1"/>
</dbReference>
<comment type="similarity">
    <text evidence="1 2">Belongs to the enoyl-CoA hydratase/isomerase family.</text>
</comment>